<evidence type="ECO:0000256" key="2">
    <source>
        <dbReference type="ARBA" id="ARBA00023043"/>
    </source>
</evidence>
<feature type="region of interest" description="Disordered" evidence="4">
    <location>
        <begin position="438"/>
        <end position="458"/>
    </location>
</feature>
<dbReference type="SUPFAM" id="SSF48403">
    <property type="entry name" value="Ankyrin repeat"/>
    <property type="match status" value="3"/>
</dbReference>
<dbReference type="Proteomes" id="UP000030816">
    <property type="component" value="Unassembled WGS sequence"/>
</dbReference>
<feature type="domain" description="Nephrocystin 3-like N-terminal" evidence="5">
    <location>
        <begin position="42"/>
        <end position="205"/>
    </location>
</feature>
<dbReference type="Pfam" id="PF24883">
    <property type="entry name" value="NPHP3_N"/>
    <property type="match status" value="1"/>
</dbReference>
<dbReference type="Pfam" id="PF12796">
    <property type="entry name" value="Ank_2"/>
    <property type="match status" value="7"/>
</dbReference>
<dbReference type="EMBL" id="AZHE01000054">
    <property type="protein sequence ID" value="KHN93758.1"/>
    <property type="molecule type" value="Genomic_DNA"/>
</dbReference>
<dbReference type="PANTHER" id="PTHR24173:SF74">
    <property type="entry name" value="ANKYRIN REPEAT DOMAIN-CONTAINING PROTEIN 16"/>
    <property type="match status" value="1"/>
</dbReference>
<feature type="repeat" description="ANK" evidence="3">
    <location>
        <begin position="610"/>
        <end position="642"/>
    </location>
</feature>
<dbReference type="STRING" id="1081103.A0A0B2WIV9"/>
<dbReference type="GeneID" id="63742854"/>
<protein>
    <submittedName>
        <fullName evidence="6">NACHT and Ankyrin domain protein</fullName>
    </submittedName>
</protein>
<feature type="repeat" description="ANK" evidence="3">
    <location>
        <begin position="1359"/>
        <end position="1391"/>
    </location>
</feature>
<comment type="caution">
    <text evidence="6">The sequence shown here is derived from an EMBL/GenBank/DDBJ whole genome shotgun (WGS) entry which is preliminary data.</text>
</comment>
<feature type="repeat" description="ANK" evidence="3">
    <location>
        <begin position="681"/>
        <end position="713"/>
    </location>
</feature>
<feature type="repeat" description="ANK" evidence="3">
    <location>
        <begin position="642"/>
        <end position="664"/>
    </location>
</feature>
<feature type="repeat" description="ANK" evidence="3">
    <location>
        <begin position="1316"/>
        <end position="1358"/>
    </location>
</feature>
<proteinExistence type="predicted"/>
<dbReference type="PROSITE" id="PS50297">
    <property type="entry name" value="ANK_REP_REGION"/>
    <property type="match status" value="9"/>
</dbReference>
<evidence type="ECO:0000313" key="7">
    <source>
        <dbReference type="Proteomes" id="UP000030816"/>
    </source>
</evidence>
<dbReference type="RefSeq" id="XP_040674824.1">
    <property type="nucleotide sequence ID" value="XM_040827197.1"/>
</dbReference>
<feature type="repeat" description="ANK" evidence="3">
    <location>
        <begin position="803"/>
        <end position="825"/>
    </location>
</feature>
<dbReference type="OrthoDB" id="4938465at2759"/>
<dbReference type="PANTHER" id="PTHR24173">
    <property type="entry name" value="ANKYRIN REPEAT CONTAINING"/>
    <property type="match status" value="1"/>
</dbReference>
<sequence length="1665" mass="184659">MLTKSLAEKPYLYFDLVSKLSTTILDCSPDREAQLFAPAPETLHWILELDAYENWIGPSCRPLWLRGQEKSDMTASLQMLERQARQRFPYANIIKYSFNASDDRSRSTHRMLCSLIYQLVILEPALAGRVENICRYAIISSEPFSVEHLWVLFRSMLSCPHRGARVTICLVNMMDECDPRRSQFLNSLLSLADSETTPRYFRLAVTFREAPDANFNFAADAINIDPRVEDQDPDKTQRELESMAAREASSLLQARPELAEFGGIVYEKLAAARDGFTVSLTAVLLKGCQWPLTYPELSSLPHTPSELYQHFLQRIPSQQQAWASQVLSWVVLAFRPLKLTELAVALLLPNNDLASISVQQRVRLLNLESELRRVFGNLIQIQDGTVLPVHSSLREYLVQGRTGHPDRPSPLLSHGHHVLAESCIQYFGLVTVQKQQAGPEKELDVGDDSDDVDGPPRGHGYDFHGYAAQYWSKHYNSVEREDFPKLRKLALELLELQPDPAASTDEALSLMPPSRVWIDSAWRSKEPLSVAAAHGCHDIVGAMVDEASLSSAACSWALGPAMMNRDEKMVNYLRAAGARHHEALLQAARHGLDSVVRQLLKEGAQFVTNEGDPPLHEASESGYAGVVRQLIDAHFNPNARAYKSMPLHLASQFGHVDVVEVLLDEKTKAVNAVKIEALDRDGLTPLLVATTCQHASTVKKLLELGADIDAIGEGTKTSALHIAAELDREDIVDILLTHYEALGNKVGNLEALRTAIKRQDKRLYTPLHSAAAKGSVEVVKKLVGKLRVSQLNEEALFMMRSKDGDTPLHLAAHGGHGHVIDALLEWQRDTTRASPGLCDKPNIGIANEASRLPIHFGVLCRDASIVARLCFEHQKHQVPVNLTDADGQSPLHLACHDGLADIVDILLKHQGWTDEANRDGATPLLLACDLGHLGIVSKLLSHGSSLEVADSRGRRALHRAAVAGHPGLIEKIVHASPRPVVSHVNLRDNRGRTPLYLAAGWVNRQATKTLLDEGADVRQVDNEGRSALFAACMSGRADVVAILLRKIRDDIKDVEGHESATRPGLLECFYALLSRMPRRWAVQEDTDRTDSPECRAETLMDLLRFPHTWDSGTWEGILHLAAAKGMAAVVDAALGVEGLDPNCCDDREQTPLIKAAEGGHYQALERLLRDPNVDRSRKDWSKFSAITMASLWGHRELVELLALDRQCLMDAETYADVLQCPYGLDVAKFLLDRVHWYYPHRSSRNVSPLDAAMSGALEVRNHELVSLLVNRGANVNHTDSKGVTPLHSAASRHDAESCKFLLQSGKISNVNARDKDGCTPLHMIANDKGQEGLSGRRQDVSAVRALLEAGAKVDWTNVDGKTALFVATLCGNLPVAVELLKHGANPVAETNDGRTPLQEAARRSTRFFQLMLDEVDRRNESAERRNLSRDSPLTIAAREGCVGVVKALANRDDVDVNRWGGDLVLTPLGIAIHQRHREVVAVLLQSRRISSLHAQQHLLWEAAKGGSQEILALLIDHGVHASCTSSELWKLAMWSENARLMEILRRSDFGKTMRDEHGWSLAWVRYVNLPQGREQEIPPETSGLCCFPPSRWVDGRLERCRNLEVPHMTPARSRAGLELCPTSFSGEFTLVLDRQSTPSFTTDHPIPPVGEFALEIDILELGYHR</sequence>
<evidence type="ECO:0000313" key="6">
    <source>
        <dbReference type="EMBL" id="KHN93758.1"/>
    </source>
</evidence>
<gene>
    <name evidence="6" type="ORF">MAM_08399</name>
</gene>
<dbReference type="PROSITE" id="PS50088">
    <property type="entry name" value="ANK_REPEAT"/>
    <property type="match status" value="10"/>
</dbReference>
<dbReference type="InterPro" id="IPR002110">
    <property type="entry name" value="Ankyrin_rpt"/>
</dbReference>
<keyword evidence="1" id="KW-0677">Repeat</keyword>
<accession>A0A0B2WIV9</accession>
<dbReference type="Gene3D" id="1.25.40.20">
    <property type="entry name" value="Ankyrin repeat-containing domain"/>
    <property type="match status" value="8"/>
</dbReference>
<feature type="repeat" description="ANK" evidence="3">
    <location>
        <begin position="919"/>
        <end position="951"/>
    </location>
</feature>
<keyword evidence="7" id="KW-1185">Reference proteome</keyword>
<feature type="repeat" description="ANK" evidence="3">
    <location>
        <begin position="886"/>
        <end position="918"/>
    </location>
</feature>
<feature type="repeat" description="ANK" evidence="3">
    <location>
        <begin position="1281"/>
        <end position="1313"/>
    </location>
</feature>
<dbReference type="InterPro" id="IPR056884">
    <property type="entry name" value="NPHP3-like_N"/>
</dbReference>
<dbReference type="InterPro" id="IPR036770">
    <property type="entry name" value="Ankyrin_rpt-contain_sf"/>
</dbReference>
<evidence type="ECO:0000256" key="1">
    <source>
        <dbReference type="ARBA" id="ARBA00022737"/>
    </source>
</evidence>
<reference evidence="6 7" key="1">
    <citation type="journal article" date="2014" name="Proc. Natl. Acad. Sci. U.S.A.">
        <title>Trajectory and genomic determinants of fungal-pathogen speciation and host adaptation.</title>
        <authorList>
            <person name="Hu X."/>
            <person name="Xiao G."/>
            <person name="Zheng P."/>
            <person name="Shang Y."/>
            <person name="Su Y."/>
            <person name="Zhang X."/>
            <person name="Liu X."/>
            <person name="Zhan S."/>
            <person name="St Leger R.J."/>
            <person name="Wang C."/>
        </authorList>
    </citation>
    <scope>NUCLEOTIDE SEQUENCE [LARGE SCALE GENOMIC DNA]</scope>
    <source>
        <strain evidence="6 7">ARSEF 1941</strain>
    </source>
</reference>
<feature type="repeat" description="ANK" evidence="3">
    <location>
        <begin position="990"/>
        <end position="1022"/>
    </location>
</feature>
<evidence type="ECO:0000256" key="4">
    <source>
        <dbReference type="SAM" id="MobiDB-lite"/>
    </source>
</evidence>
<evidence type="ECO:0000259" key="5">
    <source>
        <dbReference type="Pfam" id="PF24883"/>
    </source>
</evidence>
<keyword evidence="2 3" id="KW-0040">ANK repeat</keyword>
<dbReference type="PRINTS" id="PR01415">
    <property type="entry name" value="ANKYRIN"/>
</dbReference>
<dbReference type="SMART" id="SM00248">
    <property type="entry name" value="ANK"/>
    <property type="match status" value="24"/>
</dbReference>
<dbReference type="HOGENOM" id="CLU_003120_0_0_1"/>
<evidence type="ECO:0000256" key="3">
    <source>
        <dbReference type="PROSITE-ProRule" id="PRU00023"/>
    </source>
</evidence>
<dbReference type="Pfam" id="PF00023">
    <property type="entry name" value="Ank"/>
    <property type="match status" value="1"/>
</dbReference>
<organism evidence="6 7">
    <name type="scientific">Metarhizium album (strain ARSEF 1941)</name>
    <dbReference type="NCBI Taxonomy" id="1081103"/>
    <lineage>
        <taxon>Eukaryota</taxon>
        <taxon>Fungi</taxon>
        <taxon>Dikarya</taxon>
        <taxon>Ascomycota</taxon>
        <taxon>Pezizomycotina</taxon>
        <taxon>Sordariomycetes</taxon>
        <taxon>Hypocreomycetidae</taxon>
        <taxon>Hypocreales</taxon>
        <taxon>Clavicipitaceae</taxon>
        <taxon>Metarhizium</taxon>
    </lineage>
</organism>
<name>A0A0B2WIV9_METAS</name>